<evidence type="ECO:0000313" key="5">
    <source>
        <dbReference type="Proteomes" id="UP001604002"/>
    </source>
</evidence>
<evidence type="ECO:0000313" key="4">
    <source>
        <dbReference type="EMBL" id="MFG1373881.1"/>
    </source>
</evidence>
<evidence type="ECO:0000259" key="3">
    <source>
        <dbReference type="Pfam" id="PF06904"/>
    </source>
</evidence>
<feature type="compositionally biased region" description="Low complexity" evidence="1">
    <location>
        <begin position="352"/>
        <end position="361"/>
    </location>
</feature>
<evidence type="ECO:0000256" key="2">
    <source>
        <dbReference type="SAM" id="SignalP"/>
    </source>
</evidence>
<dbReference type="Pfam" id="PF06904">
    <property type="entry name" value="Extensin-like_C"/>
    <property type="match status" value="1"/>
</dbReference>
<evidence type="ECO:0000256" key="1">
    <source>
        <dbReference type="SAM" id="MobiDB-lite"/>
    </source>
</evidence>
<comment type="caution">
    <text evidence="4">The sequence shown here is derived from an EMBL/GenBank/DDBJ whole genome shotgun (WGS) entry which is preliminary data.</text>
</comment>
<feature type="region of interest" description="Disordered" evidence="1">
    <location>
        <begin position="19"/>
        <end position="128"/>
    </location>
</feature>
<proteinExistence type="predicted"/>
<organism evidence="4 5">
    <name type="scientific">Xanthobacter oligotrophicus</name>
    <dbReference type="NCBI Taxonomy" id="2607286"/>
    <lineage>
        <taxon>Bacteria</taxon>
        <taxon>Pseudomonadati</taxon>
        <taxon>Pseudomonadota</taxon>
        <taxon>Alphaproteobacteria</taxon>
        <taxon>Hyphomicrobiales</taxon>
        <taxon>Xanthobacteraceae</taxon>
        <taxon>Xanthobacter</taxon>
    </lineage>
</organism>
<feature type="compositionally biased region" description="Low complexity" evidence="1">
    <location>
        <begin position="38"/>
        <end position="52"/>
    </location>
</feature>
<feature type="compositionally biased region" description="Basic and acidic residues" evidence="1">
    <location>
        <begin position="320"/>
        <end position="329"/>
    </location>
</feature>
<feature type="chain" id="PRO_5045812750" evidence="2">
    <location>
        <begin position="22"/>
        <end position="361"/>
    </location>
</feature>
<feature type="compositionally biased region" description="Low complexity" evidence="1">
    <location>
        <begin position="330"/>
        <end position="339"/>
    </location>
</feature>
<feature type="compositionally biased region" description="Low complexity" evidence="1">
    <location>
        <begin position="108"/>
        <end position="120"/>
    </location>
</feature>
<reference evidence="4 5" key="1">
    <citation type="submission" date="2024-02" db="EMBL/GenBank/DDBJ databases">
        <title>Expansion and revision of Xanthobacter and proposal of Roseixanthobacter gen. nov.</title>
        <authorList>
            <person name="Soltysiak M.P.M."/>
            <person name="Jalihal A."/>
            <person name="Ory A."/>
            <person name="Chrisophersen C."/>
            <person name="Lee A.D."/>
            <person name="Boulton J."/>
            <person name="Springer M."/>
        </authorList>
    </citation>
    <scope>NUCLEOTIDE SEQUENCE [LARGE SCALE GENOMIC DNA]</scope>
    <source>
        <strain evidence="4 5">23A</strain>
    </source>
</reference>
<dbReference type="InterPro" id="IPR009683">
    <property type="entry name" value="Extensin-like_C"/>
</dbReference>
<keyword evidence="5" id="KW-1185">Reference proteome</keyword>
<feature type="region of interest" description="Disordered" evidence="1">
    <location>
        <begin position="320"/>
        <end position="361"/>
    </location>
</feature>
<name>A0ABW6ZYN3_9HYPH</name>
<feature type="domain" description="Extensin-like C-terminal" evidence="3">
    <location>
        <begin position="134"/>
        <end position="310"/>
    </location>
</feature>
<sequence>MRIARSGVSCLVLAASGPALGATAPLPPKKPQGLSVSVPAPNAARRPLVRAAPLPPPRPAELDAEEEEAQEPAVAPRLAARTVGPQEGSEAVGQGFGPGAVPLPPTRPDAQAPAGDDAAGTSAPPSGAREMPAACAALIEEGTMVATLEAPIAPAGGCGLAQPVRLTGVRLLDGRLVAFKPAAVTRCEVAAAVADWLREDLAPAVAALGSQVASVTVAASYDCRSRNRISGARMSEHGLGNALDVGGFELADARTVKVEKGGLPPRLRAAMKESACRRFTTVLGPGSDGYHEDHIHVDLAQRRLDIRLCRWNLDAGTVVARKDKPKAKDAAPAPASSGGSDKDGPVADDEAAAAAEKPNGK</sequence>
<keyword evidence="2" id="KW-0732">Signal</keyword>
<feature type="signal peptide" evidence="2">
    <location>
        <begin position="1"/>
        <end position="21"/>
    </location>
</feature>
<dbReference type="RefSeq" id="WP_393993570.1">
    <property type="nucleotide sequence ID" value="NZ_JBAFVH010000009.1"/>
</dbReference>
<gene>
    <name evidence="4" type="ORF">V5F32_17025</name>
</gene>
<dbReference type="EMBL" id="JBAFVH010000009">
    <property type="protein sequence ID" value="MFG1373881.1"/>
    <property type="molecule type" value="Genomic_DNA"/>
</dbReference>
<dbReference type="Proteomes" id="UP001604002">
    <property type="component" value="Unassembled WGS sequence"/>
</dbReference>
<accession>A0ABW6ZYN3</accession>
<protein>
    <submittedName>
        <fullName evidence="4">Extensin family protein</fullName>
    </submittedName>
</protein>